<evidence type="ECO:0000313" key="7">
    <source>
        <dbReference type="Proteomes" id="UP000544331"/>
    </source>
</evidence>
<dbReference type="PROSITE" id="PS50294">
    <property type="entry name" value="WD_REPEATS_REGION"/>
    <property type="match status" value="1"/>
</dbReference>
<evidence type="ECO:0000256" key="2">
    <source>
        <dbReference type="ARBA" id="ARBA00022737"/>
    </source>
</evidence>
<dbReference type="SMART" id="SM00320">
    <property type="entry name" value="WD40"/>
    <property type="match status" value="4"/>
</dbReference>
<keyword evidence="7" id="KW-1185">Reference proteome</keyword>
<feature type="compositionally biased region" description="Basic residues" evidence="4">
    <location>
        <begin position="1"/>
        <end position="11"/>
    </location>
</feature>
<dbReference type="Pfam" id="PF17100">
    <property type="entry name" value="NACHT_N"/>
    <property type="match status" value="1"/>
</dbReference>
<dbReference type="EMBL" id="JAAOAN010000030">
    <property type="protein sequence ID" value="KAF5724596.1"/>
    <property type="molecule type" value="Genomic_DNA"/>
</dbReference>
<dbReference type="Proteomes" id="UP000544331">
    <property type="component" value="Unassembled WGS sequence"/>
</dbReference>
<accession>A0A8H5Z7A5</accession>
<proteinExistence type="predicted"/>
<dbReference type="InterPro" id="IPR031359">
    <property type="entry name" value="NACHT_N"/>
</dbReference>
<gene>
    <name evidence="6" type="ORF">FMUND_639</name>
</gene>
<keyword evidence="2" id="KW-0677">Repeat</keyword>
<feature type="region of interest" description="Disordered" evidence="4">
    <location>
        <begin position="1174"/>
        <end position="1194"/>
    </location>
</feature>
<dbReference type="Gene3D" id="2.130.10.10">
    <property type="entry name" value="YVTN repeat-like/Quinoprotein amine dehydrogenase"/>
    <property type="match status" value="2"/>
</dbReference>
<dbReference type="PANTHER" id="PTHR10039">
    <property type="entry name" value="AMELOGENIN"/>
    <property type="match status" value="1"/>
</dbReference>
<dbReference type="InterPro" id="IPR015943">
    <property type="entry name" value="WD40/YVTN_repeat-like_dom_sf"/>
</dbReference>
<comment type="caution">
    <text evidence="6">The sequence shown here is derived from an EMBL/GenBank/DDBJ whole genome shotgun (WGS) entry which is preliminary data.</text>
</comment>
<dbReference type="InterPro" id="IPR007111">
    <property type="entry name" value="NACHT_NTPase"/>
</dbReference>
<dbReference type="SUPFAM" id="SSF50998">
    <property type="entry name" value="Quinoprotein alcohol dehydrogenase-like"/>
    <property type="match status" value="1"/>
</dbReference>
<dbReference type="InterPro" id="IPR027417">
    <property type="entry name" value="P-loop_NTPase"/>
</dbReference>
<dbReference type="PROSITE" id="PS00678">
    <property type="entry name" value="WD_REPEATS_1"/>
    <property type="match status" value="1"/>
</dbReference>
<dbReference type="Pfam" id="PF24883">
    <property type="entry name" value="NPHP3_N"/>
    <property type="match status" value="1"/>
</dbReference>
<protein>
    <submittedName>
        <fullName evidence="6">Heterokaryon incompatibility protein het-E-1</fullName>
    </submittedName>
</protein>
<feature type="compositionally biased region" description="Low complexity" evidence="4">
    <location>
        <begin position="21"/>
        <end position="34"/>
    </location>
</feature>
<dbReference type="InterPro" id="IPR056884">
    <property type="entry name" value="NPHP3-like_N"/>
</dbReference>
<evidence type="ECO:0000256" key="3">
    <source>
        <dbReference type="PROSITE-ProRule" id="PRU00221"/>
    </source>
</evidence>
<dbReference type="Gene3D" id="3.40.50.300">
    <property type="entry name" value="P-loop containing nucleotide triphosphate hydrolases"/>
    <property type="match status" value="1"/>
</dbReference>
<dbReference type="InterPro" id="IPR019775">
    <property type="entry name" value="WD40_repeat_CS"/>
</dbReference>
<feature type="domain" description="NACHT" evidence="5">
    <location>
        <begin position="406"/>
        <end position="549"/>
    </location>
</feature>
<reference evidence="6 7" key="1">
    <citation type="submission" date="2020-05" db="EMBL/GenBank/DDBJ databases">
        <title>Identification and distribution of gene clusters putatively required for synthesis of sphingolipid metabolism inhibitors in phylogenetically diverse species of the filamentous fungus Fusarium.</title>
        <authorList>
            <person name="Kim H.-S."/>
            <person name="Busman M."/>
            <person name="Brown D.W."/>
            <person name="Divon H."/>
            <person name="Uhlig S."/>
            <person name="Proctor R.H."/>
        </authorList>
    </citation>
    <scope>NUCLEOTIDE SEQUENCE [LARGE SCALE GENOMIC DNA]</scope>
    <source>
        <strain evidence="6 7">NRRL 66235</strain>
    </source>
</reference>
<dbReference type="Pfam" id="PF00400">
    <property type="entry name" value="WD40"/>
    <property type="match status" value="1"/>
</dbReference>
<feature type="region of interest" description="Disordered" evidence="4">
    <location>
        <begin position="1"/>
        <end position="52"/>
    </location>
</feature>
<dbReference type="InterPro" id="IPR011047">
    <property type="entry name" value="Quinoprotein_ADH-like_sf"/>
</dbReference>
<dbReference type="SUPFAM" id="SSF52540">
    <property type="entry name" value="P-loop containing nucleoside triphosphate hydrolases"/>
    <property type="match status" value="1"/>
</dbReference>
<dbReference type="InterPro" id="IPR001680">
    <property type="entry name" value="WD40_rpt"/>
</dbReference>
<feature type="repeat" description="WD" evidence="3">
    <location>
        <begin position="1132"/>
        <end position="1164"/>
    </location>
</feature>
<evidence type="ECO:0000259" key="5">
    <source>
        <dbReference type="PROSITE" id="PS50837"/>
    </source>
</evidence>
<name>A0A8H5Z7A5_9HYPO</name>
<organism evidence="6 7">
    <name type="scientific">Fusarium mundagurra</name>
    <dbReference type="NCBI Taxonomy" id="1567541"/>
    <lineage>
        <taxon>Eukaryota</taxon>
        <taxon>Fungi</taxon>
        <taxon>Dikarya</taxon>
        <taxon>Ascomycota</taxon>
        <taxon>Pezizomycotina</taxon>
        <taxon>Sordariomycetes</taxon>
        <taxon>Hypocreomycetidae</taxon>
        <taxon>Hypocreales</taxon>
        <taxon>Nectriaceae</taxon>
        <taxon>Fusarium</taxon>
        <taxon>Fusarium fujikuroi species complex</taxon>
    </lineage>
</organism>
<dbReference type="OrthoDB" id="538223at2759"/>
<sequence>MKQLSKLKKKLKSSDSANQQSSRPASVPAAASTSQIATPSCHQSTGSSLTVSVMSSSAEISPSFATTEPATVLSPSPEPENAIPSVPERLWSKAYNVLEEEEPEIVKSYREILIQVQREWDDTTAPEEIQYLEHCKTVKSRQMWRLVYSGLEKSKRQAKYKENLSTIIETINNIKGVVDKVVKYSSEAAIAWVGVSLGLEILSNPMKEPGLNRKGIAYVLSRMEWYWNLAELVLYDNSNVSSAALRTNLETQIIEFYKTLLLFQMRSTCLYYRNWAGVILRDAVKLDDWAEELNTIKDSERLIRKDIEQYDNQDIRLKLGTIETSAVGQAESLETICKILREEARLEEKKAQDDKDKDCLASLLITDPRMDKKRIQSQKGDPLKESYEWILKSEAYQTFIDDASSRVLWINGPPGKGKTMLLCGIIDELQKNLRPISFFFCQANVKEEDLSSDIAVLRGLVYVLLEHQPSLISAIRPSYDKQKDRLFNSINSSQLLREILTTMLQDPRLHDTILLVDALDECTINRSKLTNLIVELSESCNNKWIVSSRNWPEIQQELADVTGLISLDLEQEHESVSQAVKSYISKKVDELAKAKWKNDSELKEKVFDYMQSHADDTFLWVALVCERLANSGIRKRLVMEELVRFPTSLGALYQAMLDRITNSSEADRLKQILALVCVVYRPLKSAEIPTLVESMDEYNEDDVKDTIASCGSFLTLQDDQIFFVHQSAKEFLLDQGQETLFPRGKSYQHGHIFSRSVEAMENTLRQDVYNLGSPGILNPVEIPRPDPLSSIEYSCVYWAQHLCKSDPLKEPYLSNLKRVLNFLQMRFTYWLEALSLLRELSTGITSIMALEAILVDMEMQELTDFIYDARRFIYHHKPAIEIAPLQVYASALIFSPQSSVIRKHFSSHIPEWIIARPEMNNQWDSHTQTIYTSSSPMHASYSPDGRYLAVSSHGCLDIYETASGDLIHQEDTDTVASVVAYSPDGLLLCCAVNGGIAILDATTLRVERKLELGTNPRQCLFLPDGNSIILVYRKNVAVFNWKSGEYVSRLDRIIRDFGNAAAALLSHIVALPPYTSEVRIWDLFTGNYGHWVAAAAGCNARLWYLDARQGWVYMHDLSHQVWDETGDCAAVLKGHSKSINLLSVYESQLASGSNDGTIKLWDLSETLSDQVRQNRRSSVPTYDSSLQPSEQNSCDDRDLQIDSLLFSPAGNICTNILFSGGASGPNGISFTPDDRLVAMKDRDGKFGVWDTKLMTRIHSLESKDFDYVAISSDGRRILPPKVLAIFDVFGLEVLDRKSGYLVSDRLKDYDRNRSGEEPLAFSRDNEWLLTYQRKTGSIAIRRTTSPHIAKDIGSLQADAPPYDTPELEEPFWRVPTRYGLLAVGEPSDFEGTRRIGWDYRRMALDVKASRVAFVCPSGQIKIIRFQ</sequence>
<feature type="compositionally biased region" description="Polar residues" evidence="4">
    <location>
        <begin position="1174"/>
        <end position="1192"/>
    </location>
</feature>
<dbReference type="PROSITE" id="PS50837">
    <property type="entry name" value="NACHT"/>
    <property type="match status" value="1"/>
</dbReference>
<keyword evidence="1 3" id="KW-0853">WD repeat</keyword>
<dbReference type="PROSITE" id="PS50082">
    <property type="entry name" value="WD_REPEATS_2"/>
    <property type="match status" value="1"/>
</dbReference>
<evidence type="ECO:0000313" key="6">
    <source>
        <dbReference type="EMBL" id="KAF5724596.1"/>
    </source>
</evidence>
<evidence type="ECO:0000256" key="1">
    <source>
        <dbReference type="ARBA" id="ARBA00022574"/>
    </source>
</evidence>
<evidence type="ECO:0000256" key="4">
    <source>
        <dbReference type="SAM" id="MobiDB-lite"/>
    </source>
</evidence>